<feature type="transmembrane region" description="Helical" evidence="6">
    <location>
        <begin position="44"/>
        <end position="63"/>
    </location>
</feature>
<evidence type="ECO:0000256" key="4">
    <source>
        <dbReference type="ARBA" id="ARBA00022989"/>
    </source>
</evidence>
<dbReference type="OrthoDB" id="7284468at2"/>
<dbReference type="PROSITE" id="PS01307">
    <property type="entry name" value="MOTA"/>
    <property type="match status" value="1"/>
</dbReference>
<evidence type="ECO:0000256" key="2">
    <source>
        <dbReference type="ARBA" id="ARBA00022475"/>
    </source>
</evidence>
<dbReference type="InterPro" id="IPR000540">
    <property type="entry name" value="Flag_MotA_CS"/>
</dbReference>
<evidence type="ECO:0000313" key="8">
    <source>
        <dbReference type="Proteomes" id="UP000249299"/>
    </source>
</evidence>
<keyword evidence="5 6" id="KW-0472">Membrane</keyword>
<feature type="transmembrane region" description="Helical" evidence="6">
    <location>
        <begin position="69"/>
        <end position="101"/>
    </location>
</feature>
<evidence type="ECO:0000256" key="6">
    <source>
        <dbReference type="SAM" id="Phobius"/>
    </source>
</evidence>
<comment type="subcellular location">
    <subcellularLocation>
        <location evidence="1">Cell membrane</location>
        <topology evidence="1">Multi-pass membrane protein</topology>
    </subcellularLocation>
</comment>
<dbReference type="Pfam" id="PF02653">
    <property type="entry name" value="BPD_transp_2"/>
    <property type="match status" value="1"/>
</dbReference>
<evidence type="ECO:0008006" key="9">
    <source>
        <dbReference type="Google" id="ProtNLM"/>
    </source>
</evidence>
<dbReference type="InterPro" id="IPR001851">
    <property type="entry name" value="ABC_transp_permease"/>
</dbReference>
<gene>
    <name evidence="7" type="ORF">CH339_19935</name>
</gene>
<comment type="caution">
    <text evidence="7">The sequence shown here is derived from an EMBL/GenBank/DDBJ whole genome shotgun (WGS) entry which is preliminary data.</text>
</comment>
<dbReference type="RefSeq" id="WP_111436145.1">
    <property type="nucleotide sequence ID" value="NZ_JACIGG010000001.1"/>
</dbReference>
<feature type="transmembrane region" description="Helical" evidence="6">
    <location>
        <begin position="258"/>
        <end position="278"/>
    </location>
</feature>
<dbReference type="Proteomes" id="UP000249299">
    <property type="component" value="Unassembled WGS sequence"/>
</dbReference>
<evidence type="ECO:0000313" key="7">
    <source>
        <dbReference type="EMBL" id="RAI25075.1"/>
    </source>
</evidence>
<sequence length="309" mass="31642">MSPRAQELFSRFFIKPPLVPLLILASFIPGFWSMGNMRILAEAISVDGIVVIGMTIVMIAGGFDMSVGAVMALGGVAAVVLLPHGLAVSVLAAGAFGALAGTLSGTLVTRLRINPFISTLAVMVMVRGAILAYTDTRPVVSLDDMFLALGEGRPVPYAFMIMVAVAITAHVWLNGRPWGRHVYAVGADETAAAMSGLRVGRLKLQCYLISGALAGFAGMLLAARLGTGSPIIGESTPLSAAAAALIGGASLRGGEGSVGGAMIGLVFVGGLVNAMNLLGVASYYQSMVIGGMLFALVVADGAFLRLRSS</sequence>
<reference evidence="7 8" key="1">
    <citation type="submission" date="2017-07" db="EMBL/GenBank/DDBJ databases">
        <title>Draft Genome Sequences of Select Purple Nonsulfur Bacteria.</title>
        <authorList>
            <person name="Lasarre B."/>
            <person name="Mckinlay J.B."/>
        </authorList>
    </citation>
    <scope>NUCLEOTIDE SEQUENCE [LARGE SCALE GENOMIC DNA]</scope>
    <source>
        <strain evidence="7 8">DSM 11290</strain>
    </source>
</reference>
<feature type="transmembrane region" description="Helical" evidence="6">
    <location>
        <begin position="284"/>
        <end position="304"/>
    </location>
</feature>
<proteinExistence type="predicted"/>
<feature type="transmembrane region" description="Helical" evidence="6">
    <location>
        <begin position="113"/>
        <end position="134"/>
    </location>
</feature>
<feature type="transmembrane region" description="Helical" evidence="6">
    <location>
        <begin position="154"/>
        <end position="173"/>
    </location>
</feature>
<keyword evidence="2" id="KW-1003">Cell membrane</keyword>
<evidence type="ECO:0000256" key="1">
    <source>
        <dbReference type="ARBA" id="ARBA00004651"/>
    </source>
</evidence>
<dbReference type="CDD" id="cd06579">
    <property type="entry name" value="TM_PBP1_transp_AraH_like"/>
    <property type="match status" value="1"/>
</dbReference>
<dbReference type="GO" id="GO:0022857">
    <property type="term" value="F:transmembrane transporter activity"/>
    <property type="evidence" value="ECO:0007669"/>
    <property type="project" value="InterPro"/>
</dbReference>
<organism evidence="7 8">
    <name type="scientific">Rhodobium orientis</name>
    <dbReference type="NCBI Taxonomy" id="34017"/>
    <lineage>
        <taxon>Bacteria</taxon>
        <taxon>Pseudomonadati</taxon>
        <taxon>Pseudomonadota</taxon>
        <taxon>Alphaproteobacteria</taxon>
        <taxon>Hyphomicrobiales</taxon>
        <taxon>Rhodobiaceae</taxon>
        <taxon>Rhodobium</taxon>
    </lineage>
</organism>
<accession>A0A327JG22</accession>
<dbReference type="EMBL" id="NPEV01000057">
    <property type="protein sequence ID" value="RAI25075.1"/>
    <property type="molecule type" value="Genomic_DNA"/>
</dbReference>
<keyword evidence="4 6" id="KW-1133">Transmembrane helix</keyword>
<keyword evidence="8" id="KW-1185">Reference proteome</keyword>
<evidence type="ECO:0000256" key="3">
    <source>
        <dbReference type="ARBA" id="ARBA00022692"/>
    </source>
</evidence>
<dbReference type="AlphaFoldDB" id="A0A327JG22"/>
<protein>
    <recommendedName>
        <fullName evidence="9">Sugar ABC transporter permease</fullName>
    </recommendedName>
</protein>
<dbReference type="GO" id="GO:0005886">
    <property type="term" value="C:plasma membrane"/>
    <property type="evidence" value="ECO:0007669"/>
    <property type="project" value="UniProtKB-SubCell"/>
</dbReference>
<dbReference type="PANTHER" id="PTHR32196">
    <property type="entry name" value="ABC TRANSPORTER PERMEASE PROTEIN YPHD-RELATED-RELATED"/>
    <property type="match status" value="1"/>
</dbReference>
<feature type="transmembrane region" description="Helical" evidence="6">
    <location>
        <begin position="204"/>
        <end position="225"/>
    </location>
</feature>
<evidence type="ECO:0000256" key="5">
    <source>
        <dbReference type="ARBA" id="ARBA00023136"/>
    </source>
</evidence>
<name>A0A327JG22_9HYPH</name>
<feature type="transmembrane region" description="Helical" evidence="6">
    <location>
        <begin position="12"/>
        <end position="32"/>
    </location>
</feature>
<keyword evidence="3 6" id="KW-0812">Transmembrane</keyword>